<name>A0A386PUL6_9LACO</name>
<dbReference type="AlphaFoldDB" id="A0A386PUL6"/>
<proteinExistence type="predicted"/>
<protein>
    <submittedName>
        <fullName evidence="2">Uncharacterized protein</fullName>
    </submittedName>
</protein>
<gene>
    <name evidence="2" type="ORF">D1B17_09510</name>
</gene>
<dbReference type="RefSeq" id="WP_120143085.1">
    <property type="nucleotide sequence ID" value="NZ_CP031933.2"/>
</dbReference>
<feature type="transmembrane region" description="Helical" evidence="1">
    <location>
        <begin position="31"/>
        <end position="47"/>
    </location>
</feature>
<feature type="transmembrane region" description="Helical" evidence="1">
    <location>
        <begin position="109"/>
        <end position="125"/>
    </location>
</feature>
<accession>A0A386PUL6</accession>
<evidence type="ECO:0000313" key="2">
    <source>
        <dbReference type="EMBL" id="AYE38858.1"/>
    </source>
</evidence>
<dbReference type="KEGG" id="lzh:D1B17_09510"/>
<keyword evidence="3" id="KW-1185">Reference proteome</keyword>
<reference evidence="3" key="1">
    <citation type="submission" date="2018-08" db="EMBL/GenBank/DDBJ databases">
        <title>Genome of Lactobacillus sp. HBUAS52074.</title>
        <authorList>
            <person name="Guo Z."/>
            <person name="Zhang Z.D."/>
        </authorList>
    </citation>
    <scope>NUCLEOTIDE SEQUENCE [LARGE SCALE GENOMIC DNA]</scope>
    <source>
        <strain evidence="3">HBUAS52074</strain>
    </source>
</reference>
<evidence type="ECO:0000313" key="3">
    <source>
        <dbReference type="Proteomes" id="UP000267208"/>
    </source>
</evidence>
<keyword evidence="1" id="KW-0472">Membrane</keyword>
<evidence type="ECO:0000256" key="1">
    <source>
        <dbReference type="SAM" id="Phobius"/>
    </source>
</evidence>
<dbReference type="EMBL" id="CP031933">
    <property type="protein sequence ID" value="AYE38858.1"/>
    <property type="molecule type" value="Genomic_DNA"/>
</dbReference>
<keyword evidence="1" id="KW-1133">Transmembrane helix</keyword>
<keyword evidence="1" id="KW-0812">Transmembrane</keyword>
<feature type="transmembrane region" description="Helical" evidence="1">
    <location>
        <begin position="85"/>
        <end position="103"/>
    </location>
</feature>
<dbReference type="Proteomes" id="UP000267208">
    <property type="component" value="Chromosome"/>
</dbReference>
<sequence>MNIINVISNILLLTALMLTSDVKLKTRDTKGLVAYGLIAVTFILKLTQPIAMMGYTLWLILFLVVLIRTNNLVQQTVSSFREELGFWHFLAAMIVGLVGFNLLYDMVRLLLPTAIVVLLFVLINAKKSSQR</sequence>
<organism evidence="2 3">
    <name type="scientific">Companilactobacillus zhachilii</name>
    <dbReference type="NCBI Taxonomy" id="2304606"/>
    <lineage>
        <taxon>Bacteria</taxon>
        <taxon>Bacillati</taxon>
        <taxon>Bacillota</taxon>
        <taxon>Bacilli</taxon>
        <taxon>Lactobacillales</taxon>
        <taxon>Lactobacillaceae</taxon>
        <taxon>Companilactobacillus</taxon>
    </lineage>
</organism>
<feature type="transmembrane region" description="Helical" evidence="1">
    <location>
        <begin position="53"/>
        <end position="73"/>
    </location>
</feature>